<reference evidence="5" key="1">
    <citation type="submission" date="2023-03" db="EMBL/GenBank/DDBJ databases">
        <title>Chromosome-scale reference genome and RAD-based genetic map of yellow starthistle (Centaurea solstitialis) reveal putative structural variation and QTLs associated with invader traits.</title>
        <authorList>
            <person name="Reatini B."/>
            <person name="Cang F.A."/>
            <person name="Jiang Q."/>
            <person name="Mckibben M.T.W."/>
            <person name="Barker M.S."/>
            <person name="Rieseberg L.H."/>
            <person name="Dlugosch K.M."/>
        </authorList>
    </citation>
    <scope>NUCLEOTIDE SEQUENCE</scope>
    <source>
        <strain evidence="5">CAN-66</strain>
        <tissue evidence="5">Leaf</tissue>
    </source>
</reference>
<accession>A0AA38SMI2</accession>
<dbReference type="InterPro" id="IPR030184">
    <property type="entry name" value="WAT1-related"/>
</dbReference>
<evidence type="ECO:0000256" key="2">
    <source>
        <dbReference type="ARBA" id="ARBA00022989"/>
    </source>
</evidence>
<feature type="transmembrane region" description="Helical" evidence="4">
    <location>
        <begin position="160"/>
        <end position="180"/>
    </location>
</feature>
<keyword evidence="2 4" id="KW-1133">Transmembrane helix</keyword>
<evidence type="ECO:0000313" key="5">
    <source>
        <dbReference type="EMBL" id="KAJ9535827.1"/>
    </source>
</evidence>
<evidence type="ECO:0008006" key="7">
    <source>
        <dbReference type="Google" id="ProtNLM"/>
    </source>
</evidence>
<keyword evidence="3 4" id="KW-0472">Membrane</keyword>
<dbReference type="GO" id="GO:0016020">
    <property type="term" value="C:membrane"/>
    <property type="evidence" value="ECO:0007669"/>
    <property type="project" value="InterPro"/>
</dbReference>
<keyword evidence="6" id="KW-1185">Reference proteome</keyword>
<feature type="transmembrane region" description="Helical" evidence="4">
    <location>
        <begin position="30"/>
        <end position="49"/>
    </location>
</feature>
<protein>
    <recommendedName>
        <fullName evidence="7">WAT1-related protein</fullName>
    </recommendedName>
</protein>
<feature type="transmembrane region" description="Helical" evidence="4">
    <location>
        <begin position="7"/>
        <end position="24"/>
    </location>
</feature>
<proteinExistence type="predicted"/>
<dbReference type="EMBL" id="JARYMX010000114">
    <property type="protein sequence ID" value="KAJ9535827.1"/>
    <property type="molecule type" value="Genomic_DNA"/>
</dbReference>
<dbReference type="GO" id="GO:0022857">
    <property type="term" value="F:transmembrane transporter activity"/>
    <property type="evidence" value="ECO:0007669"/>
    <property type="project" value="InterPro"/>
</dbReference>
<organism evidence="5 6">
    <name type="scientific">Centaurea solstitialis</name>
    <name type="common">yellow star-thistle</name>
    <dbReference type="NCBI Taxonomy" id="347529"/>
    <lineage>
        <taxon>Eukaryota</taxon>
        <taxon>Viridiplantae</taxon>
        <taxon>Streptophyta</taxon>
        <taxon>Embryophyta</taxon>
        <taxon>Tracheophyta</taxon>
        <taxon>Spermatophyta</taxon>
        <taxon>Magnoliopsida</taxon>
        <taxon>eudicotyledons</taxon>
        <taxon>Gunneridae</taxon>
        <taxon>Pentapetalae</taxon>
        <taxon>asterids</taxon>
        <taxon>campanulids</taxon>
        <taxon>Asterales</taxon>
        <taxon>Asteraceae</taxon>
        <taxon>Carduoideae</taxon>
        <taxon>Cardueae</taxon>
        <taxon>Centaureinae</taxon>
        <taxon>Centaurea</taxon>
    </lineage>
</organism>
<dbReference type="Proteomes" id="UP001172457">
    <property type="component" value="Unassembled WGS sequence"/>
</dbReference>
<feature type="transmembrane region" description="Helical" evidence="4">
    <location>
        <begin position="212"/>
        <end position="232"/>
    </location>
</feature>
<name>A0AA38SMI2_9ASTR</name>
<evidence type="ECO:0000256" key="4">
    <source>
        <dbReference type="SAM" id="Phobius"/>
    </source>
</evidence>
<dbReference type="AlphaFoldDB" id="A0AA38SMI2"/>
<evidence type="ECO:0000313" key="6">
    <source>
        <dbReference type="Proteomes" id="UP001172457"/>
    </source>
</evidence>
<evidence type="ECO:0000256" key="1">
    <source>
        <dbReference type="ARBA" id="ARBA00022692"/>
    </source>
</evidence>
<keyword evidence="1 4" id="KW-0812">Transmembrane</keyword>
<gene>
    <name evidence="5" type="ORF">OSB04_un001018</name>
</gene>
<dbReference type="PANTHER" id="PTHR31218">
    <property type="entry name" value="WAT1-RELATED PROTEIN"/>
    <property type="match status" value="1"/>
</dbReference>
<sequence>MEKTKPYLTLILIQSIYTGMFLLSKTVFDGGMSTFIFVFYRQATATLFLRFKENLKKRKTEKQARSPPSGPYALVHMSNPYDKCIQSRWRAMREKITTSLLGCILQDFWAISIWIRTRTNCSTKLSFQKFGKQIESMHANSNKSIHKERMEAVKLRTSPGVAKITGIAVCIGGAATIAFYQGPQLRLLVHHHLFSTPTRHNVAHGSSFSGTWVKGVFLMLLSNCLWGLWIVLQKDVNESSLDLLSTTNSYKSIYMKTITTSKLQLKIYTLTLKIL</sequence>
<evidence type="ECO:0000256" key="3">
    <source>
        <dbReference type="ARBA" id="ARBA00023136"/>
    </source>
</evidence>
<comment type="caution">
    <text evidence="5">The sequence shown here is derived from an EMBL/GenBank/DDBJ whole genome shotgun (WGS) entry which is preliminary data.</text>
</comment>